<dbReference type="PANTHER" id="PTHR22929:SF0">
    <property type="entry name" value="TRANSCRIPTION FACTOR TFIIIB COMPONENT B'' HOMOLOG"/>
    <property type="match status" value="1"/>
</dbReference>
<name>A0A0C2MTK2_THEKT</name>
<dbReference type="OrthoDB" id="272624at2759"/>
<dbReference type="SUPFAM" id="SSF46689">
    <property type="entry name" value="Homeodomain-like"/>
    <property type="match status" value="1"/>
</dbReference>
<evidence type="ECO:0000313" key="2">
    <source>
        <dbReference type="EMBL" id="KII65037.1"/>
    </source>
</evidence>
<feature type="domain" description="Transcription factor TFIIIB component B'' Myb" evidence="1">
    <location>
        <begin position="16"/>
        <end position="89"/>
    </location>
</feature>
<reference evidence="2 3" key="1">
    <citation type="journal article" date="2014" name="Genome Biol. Evol.">
        <title>The genome of the myxosporean Thelohanellus kitauei shows adaptations to nutrient acquisition within its fish host.</title>
        <authorList>
            <person name="Yang Y."/>
            <person name="Xiong J."/>
            <person name="Zhou Z."/>
            <person name="Huo F."/>
            <person name="Miao W."/>
            <person name="Ran C."/>
            <person name="Liu Y."/>
            <person name="Zhang J."/>
            <person name="Feng J."/>
            <person name="Wang M."/>
            <person name="Wang M."/>
            <person name="Wang L."/>
            <person name="Yao B."/>
        </authorList>
    </citation>
    <scope>NUCLEOTIDE SEQUENCE [LARGE SCALE GENOMIC DNA]</scope>
    <source>
        <strain evidence="2">Wuqing</strain>
    </source>
</reference>
<gene>
    <name evidence="2" type="ORF">RF11_10758</name>
</gene>
<keyword evidence="3" id="KW-1185">Reference proteome</keyword>
<dbReference type="InterPro" id="IPR039467">
    <property type="entry name" value="TFIIIB_B''_Myb"/>
</dbReference>
<dbReference type="AlphaFoldDB" id="A0A0C2MTK2"/>
<dbReference type="Pfam" id="PF15963">
    <property type="entry name" value="Myb_DNA-bind_7"/>
    <property type="match status" value="1"/>
</dbReference>
<protein>
    <recommendedName>
        <fullName evidence="1">Transcription factor TFIIIB component B'' Myb domain-containing protein</fullName>
    </recommendedName>
</protein>
<comment type="caution">
    <text evidence="2">The sequence shown here is derived from an EMBL/GenBank/DDBJ whole genome shotgun (WGS) entry which is preliminary data.</text>
</comment>
<evidence type="ECO:0000313" key="3">
    <source>
        <dbReference type="Proteomes" id="UP000031668"/>
    </source>
</evidence>
<accession>A0A0C2MTK2</accession>
<sequence length="99" mass="11933">MEVVHYDNVSWIRYVKKKHRKCSWPIDETIRFYQALVAVGTDFTLMRHYLPNKYVLTWKKFKAEEKKNPDLVDDALKRNRNVSVDRFKNLPPRPPPESE</sequence>
<evidence type="ECO:0000259" key="1">
    <source>
        <dbReference type="Pfam" id="PF15963"/>
    </source>
</evidence>
<dbReference type="GO" id="GO:0001156">
    <property type="term" value="F:TFIIIC-class transcription factor complex binding"/>
    <property type="evidence" value="ECO:0007669"/>
    <property type="project" value="TreeGrafter"/>
</dbReference>
<dbReference type="PANTHER" id="PTHR22929">
    <property type="entry name" value="RNA POLYMERASE III TRANSCRIPTION INITIATION FACTOR B"/>
    <property type="match status" value="1"/>
</dbReference>
<proteinExistence type="predicted"/>
<dbReference type="GO" id="GO:0070898">
    <property type="term" value="P:RNA polymerase III preinitiation complex assembly"/>
    <property type="evidence" value="ECO:0007669"/>
    <property type="project" value="TreeGrafter"/>
</dbReference>
<dbReference type="EMBL" id="JWZT01004031">
    <property type="protein sequence ID" value="KII65037.1"/>
    <property type="molecule type" value="Genomic_DNA"/>
</dbReference>
<dbReference type="InterPro" id="IPR009057">
    <property type="entry name" value="Homeodomain-like_sf"/>
</dbReference>
<organism evidence="2 3">
    <name type="scientific">Thelohanellus kitauei</name>
    <name type="common">Myxosporean</name>
    <dbReference type="NCBI Taxonomy" id="669202"/>
    <lineage>
        <taxon>Eukaryota</taxon>
        <taxon>Metazoa</taxon>
        <taxon>Cnidaria</taxon>
        <taxon>Myxozoa</taxon>
        <taxon>Myxosporea</taxon>
        <taxon>Bivalvulida</taxon>
        <taxon>Platysporina</taxon>
        <taxon>Myxobolidae</taxon>
        <taxon>Thelohanellus</taxon>
    </lineage>
</organism>
<dbReference type="Proteomes" id="UP000031668">
    <property type="component" value="Unassembled WGS sequence"/>
</dbReference>
<dbReference type="GO" id="GO:0000126">
    <property type="term" value="C:transcription factor TFIIIB complex"/>
    <property type="evidence" value="ECO:0007669"/>
    <property type="project" value="TreeGrafter"/>
</dbReference>